<dbReference type="InterPro" id="IPR002151">
    <property type="entry name" value="Kinesin_light"/>
</dbReference>
<keyword evidence="2" id="KW-0963">Cytoplasm</keyword>
<evidence type="ECO:0000256" key="6">
    <source>
        <dbReference type="SAM" id="MobiDB-lite"/>
    </source>
</evidence>
<dbReference type="EMBL" id="CP045890">
    <property type="protein sequence ID" value="QQP57006.1"/>
    <property type="molecule type" value="Genomic_DNA"/>
</dbReference>
<proteinExistence type="predicted"/>
<dbReference type="Proteomes" id="UP000595437">
    <property type="component" value="Chromosome 1"/>
</dbReference>
<evidence type="ECO:0000313" key="7">
    <source>
        <dbReference type="EMBL" id="QQP57006.1"/>
    </source>
</evidence>
<feature type="coiled-coil region" evidence="5">
    <location>
        <begin position="114"/>
        <end position="155"/>
    </location>
</feature>
<dbReference type="GO" id="GO:0019894">
    <property type="term" value="F:kinesin binding"/>
    <property type="evidence" value="ECO:0007669"/>
    <property type="project" value="TreeGrafter"/>
</dbReference>
<evidence type="ECO:0000256" key="4">
    <source>
        <dbReference type="ARBA" id="ARBA00022803"/>
    </source>
</evidence>
<name>A0A7T8QVX1_CALRO</name>
<dbReference type="GO" id="GO:0007018">
    <property type="term" value="P:microtubule-based movement"/>
    <property type="evidence" value="ECO:0007669"/>
    <property type="project" value="TreeGrafter"/>
</dbReference>
<protein>
    <submittedName>
        <fullName evidence="7">Kinesin light chain</fullName>
    </submittedName>
</protein>
<comment type="subcellular location">
    <subcellularLocation>
        <location evidence="1">Cytoplasm</location>
    </subcellularLocation>
</comment>
<evidence type="ECO:0000256" key="5">
    <source>
        <dbReference type="SAM" id="Coils"/>
    </source>
</evidence>
<evidence type="ECO:0000256" key="2">
    <source>
        <dbReference type="ARBA" id="ARBA00022490"/>
    </source>
</evidence>
<gene>
    <name evidence="7" type="ORF">FKW44_001859</name>
</gene>
<evidence type="ECO:0000313" key="8">
    <source>
        <dbReference type="Proteomes" id="UP000595437"/>
    </source>
</evidence>
<feature type="region of interest" description="Disordered" evidence="6">
    <location>
        <begin position="190"/>
        <end position="234"/>
    </location>
</feature>
<reference evidence="8" key="1">
    <citation type="submission" date="2021-01" db="EMBL/GenBank/DDBJ databases">
        <title>Caligus Genome Assembly.</title>
        <authorList>
            <person name="Gallardo-Escarate C."/>
        </authorList>
    </citation>
    <scope>NUCLEOTIDE SEQUENCE [LARGE SCALE GENOMIC DNA]</scope>
</reference>
<dbReference type="PANTHER" id="PTHR45783:SF3">
    <property type="entry name" value="KINESIN LIGHT CHAIN"/>
    <property type="match status" value="1"/>
</dbReference>
<evidence type="ECO:0000256" key="1">
    <source>
        <dbReference type="ARBA" id="ARBA00004496"/>
    </source>
</evidence>
<keyword evidence="4" id="KW-0802">TPR repeat</keyword>
<feature type="compositionally biased region" description="Polar residues" evidence="6">
    <location>
        <begin position="224"/>
        <end position="234"/>
    </location>
</feature>
<dbReference type="GO" id="GO:0005871">
    <property type="term" value="C:kinesin complex"/>
    <property type="evidence" value="ECO:0007669"/>
    <property type="project" value="InterPro"/>
</dbReference>
<organism evidence="7 8">
    <name type="scientific">Caligus rogercresseyi</name>
    <name type="common">Sea louse</name>
    <dbReference type="NCBI Taxonomy" id="217165"/>
    <lineage>
        <taxon>Eukaryota</taxon>
        <taxon>Metazoa</taxon>
        <taxon>Ecdysozoa</taxon>
        <taxon>Arthropoda</taxon>
        <taxon>Crustacea</taxon>
        <taxon>Multicrustacea</taxon>
        <taxon>Hexanauplia</taxon>
        <taxon>Copepoda</taxon>
        <taxon>Siphonostomatoida</taxon>
        <taxon>Caligidae</taxon>
        <taxon>Caligus</taxon>
    </lineage>
</organism>
<keyword evidence="8" id="KW-1185">Reference proteome</keyword>
<dbReference type="OrthoDB" id="413723at2759"/>
<dbReference type="AlphaFoldDB" id="A0A7T8QVX1"/>
<keyword evidence="5" id="KW-0175">Coiled coil</keyword>
<feature type="compositionally biased region" description="Basic and acidic residues" evidence="6">
    <location>
        <begin position="210"/>
        <end position="223"/>
    </location>
</feature>
<keyword evidence="3" id="KW-0677">Repeat</keyword>
<dbReference type="GO" id="GO:0005737">
    <property type="term" value="C:cytoplasm"/>
    <property type="evidence" value="ECO:0007669"/>
    <property type="project" value="UniProtKB-SubCell"/>
</dbReference>
<accession>A0A7T8QVX1</accession>
<sequence length="234" mass="27061">MIEDEVNTLLNLTQDQIVDETKAVRNGLRSLKNDHYNILGSLREEFSNEKNAGNPTSKETEKNGLTNGLESRLSTVNSSLEKLDIGIEESSVLIGLSEHFQRIESDRSVLRLEMGRISDENDWLREELAETQRKLKEAYEEIEELQLERREMQFNEEIRNMSESNLRPITPSKIPVGAWRVEEEKAINNALDPITTTSKQPRPHVPLPRLPHDYPWEHGEPKSTHTSPSWKRRK</sequence>
<evidence type="ECO:0000256" key="3">
    <source>
        <dbReference type="ARBA" id="ARBA00022737"/>
    </source>
</evidence>
<dbReference type="PANTHER" id="PTHR45783">
    <property type="entry name" value="KINESIN LIGHT CHAIN"/>
    <property type="match status" value="1"/>
</dbReference>